<dbReference type="EMBL" id="RCMI01001262">
    <property type="protein sequence ID" value="KAG2887520.1"/>
    <property type="molecule type" value="Genomic_DNA"/>
</dbReference>
<dbReference type="Proteomes" id="UP000774804">
    <property type="component" value="Unassembled WGS sequence"/>
</dbReference>
<protein>
    <submittedName>
        <fullName evidence="2">Uncharacterized protein</fullName>
    </submittedName>
</protein>
<evidence type="ECO:0000313" key="3">
    <source>
        <dbReference type="Proteomes" id="UP000774804"/>
    </source>
</evidence>
<reference evidence="2" key="1">
    <citation type="submission" date="2018-10" db="EMBL/GenBank/DDBJ databases">
        <title>Effector identification in a new, highly contiguous assembly of the strawberry crown rot pathogen Phytophthora cactorum.</title>
        <authorList>
            <person name="Armitage A.D."/>
            <person name="Nellist C.F."/>
            <person name="Bates H."/>
            <person name="Vickerstaff R.J."/>
            <person name="Harrison R.J."/>
        </authorList>
    </citation>
    <scope>NUCLEOTIDE SEQUENCE</scope>
    <source>
        <strain evidence="2">4032</strain>
    </source>
</reference>
<evidence type="ECO:0000313" key="2">
    <source>
        <dbReference type="EMBL" id="KAG2887520.1"/>
    </source>
</evidence>
<dbReference type="VEuPathDB" id="FungiDB:PC110_g3173"/>
<evidence type="ECO:0000256" key="1">
    <source>
        <dbReference type="SAM" id="MobiDB-lite"/>
    </source>
</evidence>
<organism evidence="2 3">
    <name type="scientific">Phytophthora cactorum</name>
    <dbReference type="NCBI Taxonomy" id="29920"/>
    <lineage>
        <taxon>Eukaryota</taxon>
        <taxon>Sar</taxon>
        <taxon>Stramenopiles</taxon>
        <taxon>Oomycota</taxon>
        <taxon>Peronosporomycetes</taxon>
        <taxon>Peronosporales</taxon>
        <taxon>Peronosporaceae</taxon>
        <taxon>Phytophthora</taxon>
    </lineage>
</organism>
<gene>
    <name evidence="2" type="ORF">PC115_g20306</name>
</gene>
<feature type="region of interest" description="Disordered" evidence="1">
    <location>
        <begin position="24"/>
        <end position="80"/>
    </location>
</feature>
<comment type="caution">
    <text evidence="2">The sequence shown here is derived from an EMBL/GenBank/DDBJ whole genome shotgun (WGS) entry which is preliminary data.</text>
</comment>
<feature type="compositionally biased region" description="Basic and acidic residues" evidence="1">
    <location>
        <begin position="45"/>
        <end position="59"/>
    </location>
</feature>
<dbReference type="AlphaFoldDB" id="A0A8T1AVC0"/>
<sequence length="216" mass="23739">MPNARKDPHVEGVNMFLERIISANADSYDVTIPKEPEMPDDPEECEQRGEPDEHDKPDELFGPERPQEFPSPHSEDEIRPSQIDTSIALSANTIDDVLRGALSGEEEEVAMVLGNAAAEAGNLIPDEVDVVLPQGLNTQDVNVMKNGENTDEYESICSEADDSGWSDDDHVELRHISEDVSSDEEEVSLMDEVFIGCLGGSLSIENMDQNTLRTVA</sequence>
<accession>A0A8T1AVC0</accession>
<name>A0A8T1AVC0_9STRA</name>
<proteinExistence type="predicted"/>